<dbReference type="Proteomes" id="UP000037460">
    <property type="component" value="Unassembled WGS sequence"/>
</dbReference>
<dbReference type="AlphaFoldDB" id="A0A0M0KZE6"/>
<keyword evidence="3" id="KW-1185">Reference proteome</keyword>
<feature type="domain" description="Enoyl reductase (ER)" evidence="1">
    <location>
        <begin position="42"/>
        <end position="372"/>
    </location>
</feature>
<dbReference type="InterPro" id="IPR013149">
    <property type="entry name" value="ADH-like_C"/>
</dbReference>
<protein>
    <submittedName>
        <fullName evidence="2">Quinone oxidoreductase</fullName>
    </submittedName>
</protein>
<reference evidence="3" key="1">
    <citation type="journal article" date="2015" name="PLoS Genet.">
        <title>Genome Sequence and Transcriptome Analyses of Chrysochromulina tobin: Metabolic Tools for Enhanced Algal Fitness in the Prominent Order Prymnesiales (Haptophyceae).</title>
        <authorList>
            <person name="Hovde B.T."/>
            <person name="Deodato C.R."/>
            <person name="Hunsperger H.M."/>
            <person name="Ryken S.A."/>
            <person name="Yost W."/>
            <person name="Jha R.K."/>
            <person name="Patterson J."/>
            <person name="Monnat R.J. Jr."/>
            <person name="Barlow S.B."/>
            <person name="Starkenburg S.R."/>
            <person name="Cattolico R.A."/>
        </authorList>
    </citation>
    <scope>NUCLEOTIDE SEQUENCE</scope>
    <source>
        <strain evidence="3">CCMP291</strain>
    </source>
</reference>
<organism evidence="2 3">
    <name type="scientific">Chrysochromulina tobinii</name>
    <dbReference type="NCBI Taxonomy" id="1460289"/>
    <lineage>
        <taxon>Eukaryota</taxon>
        <taxon>Haptista</taxon>
        <taxon>Haptophyta</taxon>
        <taxon>Prymnesiophyceae</taxon>
        <taxon>Prymnesiales</taxon>
        <taxon>Chrysochromulinaceae</taxon>
        <taxon>Chrysochromulina</taxon>
    </lineage>
</organism>
<name>A0A0M0KZE6_9EUKA</name>
<dbReference type="NCBIfam" id="TIGR02823">
    <property type="entry name" value="oxido_YhdH"/>
    <property type="match status" value="1"/>
</dbReference>
<dbReference type="EMBL" id="JWZX01000563">
    <property type="protein sequence ID" value="KOO44200.1"/>
    <property type="molecule type" value="Genomic_DNA"/>
</dbReference>
<dbReference type="Gene3D" id="3.40.50.720">
    <property type="entry name" value="NAD(P)-binding Rossmann-like Domain"/>
    <property type="match status" value="1"/>
</dbReference>
<evidence type="ECO:0000259" key="1">
    <source>
        <dbReference type="SMART" id="SM00829"/>
    </source>
</evidence>
<accession>A0A0M0KZE6</accession>
<dbReference type="SUPFAM" id="SSF50129">
    <property type="entry name" value="GroES-like"/>
    <property type="match status" value="1"/>
</dbReference>
<dbReference type="PANTHER" id="PTHR43677">
    <property type="entry name" value="SHORT-CHAIN DEHYDROGENASE/REDUCTASE"/>
    <property type="match status" value="1"/>
</dbReference>
<evidence type="ECO:0000313" key="2">
    <source>
        <dbReference type="EMBL" id="KOO44200.1"/>
    </source>
</evidence>
<dbReference type="InterPro" id="IPR014188">
    <property type="entry name" value="Acrylyl-CoA_reductase_AcuI"/>
</dbReference>
<comment type="caution">
    <text evidence="2">The sequence shown here is derived from an EMBL/GenBank/DDBJ whole genome shotgun (WGS) entry which is preliminary data.</text>
</comment>
<gene>
    <name evidence="2" type="ORF">Ctob_010275</name>
</gene>
<dbReference type="SMART" id="SM00829">
    <property type="entry name" value="PKS_ER"/>
    <property type="match status" value="1"/>
</dbReference>
<dbReference type="Pfam" id="PF08240">
    <property type="entry name" value="ADH_N"/>
    <property type="match status" value="1"/>
</dbReference>
<dbReference type="GO" id="GO:0043957">
    <property type="term" value="F:acryloyl-CoA reductase (NADPH) activity"/>
    <property type="evidence" value="ECO:0007669"/>
    <property type="project" value="TreeGrafter"/>
</dbReference>
<dbReference type="InterPro" id="IPR036291">
    <property type="entry name" value="NAD(P)-bd_dom_sf"/>
</dbReference>
<proteinExistence type="predicted"/>
<dbReference type="PANTHER" id="PTHR43677:SF1">
    <property type="entry name" value="ACRYLYL-COA REDUCTASE ACUI-RELATED"/>
    <property type="match status" value="1"/>
</dbReference>
<dbReference type="Gene3D" id="3.90.180.10">
    <property type="entry name" value="Medium-chain alcohol dehydrogenases, catalytic domain"/>
    <property type="match status" value="1"/>
</dbReference>
<dbReference type="InterPro" id="IPR013154">
    <property type="entry name" value="ADH-like_N"/>
</dbReference>
<evidence type="ECO:0000313" key="3">
    <source>
        <dbReference type="Proteomes" id="UP000037460"/>
    </source>
</evidence>
<sequence>MLRRLVVRRQRPLIHGLGRTSAHRHFRAVVARSAKEAGDGPTAQLLNFDSVRDLPRQDPKADVEVAVTHSDLNFKDGMILLGQKGVVPQWPIVAGIDYAGHVVHSSSTLWKAGDRVVLTGNKAGQHFDGGYSERATCRAEWLIAPPMGRFELAETMAIGTAGVTAAMCVHHLECAGEVKPSHGPVLVTGAAGGLGQVAIALLAARGFEVIASTGRQAALETHLRALGAAEVIGRLEPDTKPLSKQRWAGVIDAVGGSTLAAAIAQTAYRGAIASTGVASGGELLSTVYPFILRGVRLLGVDSTLPWDLEGYPMERERWVEWQRERRIVWELLAESLSPQALALVTAETIGLEHVISYAPRILKGETAGRVVVDVSGGA</sequence>
<dbReference type="InterPro" id="IPR011032">
    <property type="entry name" value="GroES-like_sf"/>
</dbReference>
<dbReference type="OrthoDB" id="443250at2759"/>
<dbReference type="SUPFAM" id="SSF51735">
    <property type="entry name" value="NAD(P)-binding Rossmann-fold domains"/>
    <property type="match status" value="1"/>
</dbReference>
<dbReference type="InterPro" id="IPR020843">
    <property type="entry name" value="ER"/>
</dbReference>
<dbReference type="Pfam" id="PF00107">
    <property type="entry name" value="ADH_zinc_N"/>
    <property type="match status" value="1"/>
</dbReference>
<dbReference type="InterPro" id="IPR051397">
    <property type="entry name" value="Zn-ADH-like_protein"/>
</dbReference>